<protein>
    <recommendedName>
        <fullName evidence="8">L-asparaginase 1</fullName>
    </recommendedName>
</protein>
<evidence type="ECO:0000313" key="7">
    <source>
        <dbReference type="Proteomes" id="UP000229600"/>
    </source>
</evidence>
<dbReference type="CDD" id="cd08963">
    <property type="entry name" value="L-asparaginase_I"/>
    <property type="match status" value="1"/>
</dbReference>
<dbReference type="SFLD" id="SFLDS00057">
    <property type="entry name" value="Glutaminase/Asparaginase"/>
    <property type="match status" value="1"/>
</dbReference>
<dbReference type="InterPro" id="IPR027473">
    <property type="entry name" value="L-asparaginase_C"/>
</dbReference>
<feature type="domain" description="Asparaginase/glutaminase C-terminal" evidence="5">
    <location>
        <begin position="236"/>
        <end position="349"/>
    </location>
</feature>
<proteinExistence type="inferred from homology"/>
<evidence type="ECO:0000259" key="4">
    <source>
        <dbReference type="Pfam" id="PF00710"/>
    </source>
</evidence>
<dbReference type="Gene3D" id="3.40.50.1170">
    <property type="entry name" value="L-asparaginase, N-terminal domain"/>
    <property type="match status" value="1"/>
</dbReference>
<dbReference type="Gene3D" id="3.40.50.40">
    <property type="match status" value="1"/>
</dbReference>
<dbReference type="SMART" id="SM00870">
    <property type="entry name" value="Asparaginase"/>
    <property type="match status" value="1"/>
</dbReference>
<evidence type="ECO:0008006" key="8">
    <source>
        <dbReference type="Google" id="ProtNLM"/>
    </source>
</evidence>
<feature type="active site" evidence="3">
    <location>
        <position position="17"/>
    </location>
</feature>
<dbReference type="Proteomes" id="UP000229600">
    <property type="component" value="Unassembled WGS sequence"/>
</dbReference>
<evidence type="ECO:0000256" key="2">
    <source>
        <dbReference type="PIRSR" id="PIRSR001220-1"/>
    </source>
</evidence>
<evidence type="ECO:0000256" key="1">
    <source>
        <dbReference type="ARBA" id="ARBA00010518"/>
    </source>
</evidence>
<dbReference type="PROSITE" id="PS00144">
    <property type="entry name" value="ASN_GLN_ASE_1"/>
    <property type="match status" value="1"/>
</dbReference>
<dbReference type="EMBL" id="PCWN01000007">
    <property type="protein sequence ID" value="PIR03971.1"/>
    <property type="molecule type" value="Genomic_DNA"/>
</dbReference>
<evidence type="ECO:0000256" key="3">
    <source>
        <dbReference type="PROSITE-ProRule" id="PRU10099"/>
    </source>
</evidence>
<dbReference type="InterPro" id="IPR040919">
    <property type="entry name" value="Asparaginase_C"/>
</dbReference>
<dbReference type="PRINTS" id="PR00139">
    <property type="entry name" value="ASNGLNASE"/>
</dbReference>
<dbReference type="SUPFAM" id="SSF53774">
    <property type="entry name" value="Glutaminase/Asparaginase"/>
    <property type="match status" value="1"/>
</dbReference>
<dbReference type="InterPro" id="IPR037152">
    <property type="entry name" value="L-asparaginase_N_sf"/>
</dbReference>
<dbReference type="InterPro" id="IPR036152">
    <property type="entry name" value="Asp/glu_Ase-like_sf"/>
</dbReference>
<evidence type="ECO:0000259" key="5">
    <source>
        <dbReference type="Pfam" id="PF17763"/>
    </source>
</evidence>
<dbReference type="AlphaFoldDB" id="A0A2H0N508"/>
<dbReference type="PANTHER" id="PTHR11707:SF28">
    <property type="entry name" value="60 KDA LYSOPHOSPHOLIPASE"/>
    <property type="match status" value="1"/>
</dbReference>
<dbReference type="PIRSF" id="PIRSF001220">
    <property type="entry name" value="L-ASNase_gatD"/>
    <property type="match status" value="1"/>
</dbReference>
<dbReference type="GO" id="GO:0004067">
    <property type="term" value="F:asparaginase activity"/>
    <property type="evidence" value="ECO:0007669"/>
    <property type="project" value="UniProtKB-UniRule"/>
</dbReference>
<evidence type="ECO:0000313" key="6">
    <source>
        <dbReference type="EMBL" id="PIR03971.1"/>
    </source>
</evidence>
<name>A0A2H0N508_9BACT</name>
<dbReference type="GO" id="GO:0006520">
    <property type="term" value="P:amino acid metabolic process"/>
    <property type="evidence" value="ECO:0007669"/>
    <property type="project" value="InterPro"/>
</dbReference>
<sequence length="365" mass="40812">MTTYTKKRVLVIFTGGTVAGNVAKSKVSQNTKSDPNNFIAILEDSVDIVKKNWHIEISPSIVELLNVDSSNMQPENWTMIIEEIHKKYDDYDSFIVLHGTNTMGYTAAALTFSLENINKPVILTGAQVPLGYLGTDSVTNLVNSLRMAVWGYHEIKGVMAVFGSKIITGARVKKGTDFDYDPFKAFQTGSLGEIGRFMRIDEAAMKRHVSYLSKYKALAIQSKVLSVKKNFETKHIASLTEFPGMSENIFQSLVENNGIKAFVFRAFGAGDPSSHLFPAFKYLKKKKIPIVITTQAPSGVSNFQVNETGQYLREHDLAIPAYDMSIEAMTVKLAWLLAQKTKYEDIKQKMIEDMHGEITLEQELI</sequence>
<dbReference type="Pfam" id="PF00710">
    <property type="entry name" value="Asparaginase"/>
    <property type="match status" value="1"/>
</dbReference>
<dbReference type="PIRSF" id="PIRSF500176">
    <property type="entry name" value="L_ASNase"/>
    <property type="match status" value="1"/>
</dbReference>
<dbReference type="PANTHER" id="PTHR11707">
    <property type="entry name" value="L-ASPARAGINASE"/>
    <property type="match status" value="1"/>
</dbReference>
<reference evidence="6 7" key="1">
    <citation type="submission" date="2017-09" db="EMBL/GenBank/DDBJ databases">
        <title>Depth-based differentiation of microbial function through sediment-hosted aquifers and enrichment of novel symbionts in the deep terrestrial subsurface.</title>
        <authorList>
            <person name="Probst A.J."/>
            <person name="Ladd B."/>
            <person name="Jarett J.K."/>
            <person name="Geller-Mcgrath D.E."/>
            <person name="Sieber C.M."/>
            <person name="Emerson J.B."/>
            <person name="Anantharaman K."/>
            <person name="Thomas B.C."/>
            <person name="Malmstrom R."/>
            <person name="Stieglmeier M."/>
            <person name="Klingl A."/>
            <person name="Woyke T."/>
            <person name="Ryan C.M."/>
            <person name="Banfield J.F."/>
        </authorList>
    </citation>
    <scope>NUCLEOTIDE SEQUENCE [LARGE SCALE GENOMIC DNA]</scope>
    <source>
        <strain evidence="6">CG11_big_fil_rev_8_21_14_0_20_39_34</strain>
    </source>
</reference>
<dbReference type="PROSITE" id="PS51732">
    <property type="entry name" value="ASN_GLN_ASE_3"/>
    <property type="match status" value="1"/>
</dbReference>
<dbReference type="InterPro" id="IPR006034">
    <property type="entry name" value="Asparaginase/glutaminase-like"/>
</dbReference>
<accession>A0A2H0N508</accession>
<feature type="active site" description="O-isoaspartyl threonine intermediate" evidence="2">
    <location>
        <position position="17"/>
    </location>
</feature>
<gene>
    <name evidence="6" type="ORF">COV59_02190</name>
</gene>
<dbReference type="Pfam" id="PF17763">
    <property type="entry name" value="Asparaginase_C"/>
    <property type="match status" value="1"/>
</dbReference>
<dbReference type="InterPro" id="IPR020827">
    <property type="entry name" value="Asparaginase/glutaminase_AS1"/>
</dbReference>
<feature type="domain" description="L-asparaginase N-terminal" evidence="4">
    <location>
        <begin position="8"/>
        <end position="196"/>
    </location>
</feature>
<dbReference type="InterPro" id="IPR027474">
    <property type="entry name" value="L-asparaginase_N"/>
</dbReference>
<organism evidence="6 7">
    <name type="scientific">Candidatus Magasanikbacteria bacterium CG11_big_fil_rev_8_21_14_0_20_39_34</name>
    <dbReference type="NCBI Taxonomy" id="1974653"/>
    <lineage>
        <taxon>Bacteria</taxon>
        <taxon>Candidatus Magasanikiibacteriota</taxon>
    </lineage>
</organism>
<comment type="caution">
    <text evidence="6">The sequence shown here is derived from an EMBL/GenBank/DDBJ whole genome shotgun (WGS) entry which is preliminary data.</text>
</comment>
<dbReference type="InterPro" id="IPR041725">
    <property type="entry name" value="L-asparaginase_I"/>
</dbReference>
<comment type="similarity">
    <text evidence="1">Belongs to the asparaginase 1 family.</text>
</comment>